<keyword evidence="1" id="KW-0472">Membrane</keyword>
<evidence type="ECO:0000313" key="2">
    <source>
        <dbReference type="EMBL" id="SDG83471.1"/>
    </source>
</evidence>
<proteinExistence type="predicted"/>
<organism evidence="2 3">
    <name type="scientific">Microbacterium pygmaeum</name>
    <dbReference type="NCBI Taxonomy" id="370764"/>
    <lineage>
        <taxon>Bacteria</taxon>
        <taxon>Bacillati</taxon>
        <taxon>Actinomycetota</taxon>
        <taxon>Actinomycetes</taxon>
        <taxon>Micrococcales</taxon>
        <taxon>Microbacteriaceae</taxon>
        <taxon>Microbacterium</taxon>
    </lineage>
</organism>
<evidence type="ECO:0000313" key="3">
    <source>
        <dbReference type="Proteomes" id="UP000199009"/>
    </source>
</evidence>
<accession>A0A1G7XHD8</accession>
<dbReference type="AlphaFoldDB" id="A0A1G7XHD8"/>
<keyword evidence="1" id="KW-0812">Transmembrane</keyword>
<protein>
    <recommendedName>
        <fullName evidence="4">Integral membrane protein</fullName>
    </recommendedName>
</protein>
<dbReference type="Pfam" id="PF19607">
    <property type="entry name" value="DUF6112"/>
    <property type="match status" value="1"/>
</dbReference>
<feature type="transmembrane region" description="Helical" evidence="1">
    <location>
        <begin position="21"/>
        <end position="49"/>
    </location>
</feature>
<dbReference type="Proteomes" id="UP000199009">
    <property type="component" value="Chromosome I"/>
</dbReference>
<gene>
    <name evidence="2" type="ORF">SAMN04489810_1421</name>
</gene>
<evidence type="ECO:0008006" key="4">
    <source>
        <dbReference type="Google" id="ProtNLM"/>
    </source>
</evidence>
<dbReference type="STRING" id="370764.SAMN04489810_1421"/>
<dbReference type="RefSeq" id="WP_091488108.1">
    <property type="nucleotide sequence ID" value="NZ_LT629692.1"/>
</dbReference>
<keyword evidence="3" id="KW-1185">Reference proteome</keyword>
<reference evidence="2 3" key="1">
    <citation type="submission" date="2016-10" db="EMBL/GenBank/DDBJ databases">
        <authorList>
            <person name="de Groot N.N."/>
        </authorList>
    </citation>
    <scope>NUCLEOTIDE SEQUENCE [LARGE SCALE GENOMIC DNA]</scope>
    <source>
        <strain evidence="2 3">DSM 23142</strain>
    </source>
</reference>
<dbReference type="InterPro" id="IPR046094">
    <property type="entry name" value="DUF6112"/>
</dbReference>
<dbReference type="EMBL" id="LT629692">
    <property type="protein sequence ID" value="SDG83471.1"/>
    <property type="molecule type" value="Genomic_DNA"/>
</dbReference>
<evidence type="ECO:0000256" key="1">
    <source>
        <dbReference type="SAM" id="Phobius"/>
    </source>
</evidence>
<keyword evidence="1" id="KW-1133">Transmembrane helix</keyword>
<feature type="transmembrane region" description="Helical" evidence="1">
    <location>
        <begin position="61"/>
        <end position="84"/>
    </location>
</feature>
<sequence length="90" mass="9006">MITDVFPNFGAVGGAGRLSDIIGALLMFVLITSVLLLVVSAVTWGLAATNGHYQTAAKARLGVWLCCGTAGLAGACVALVNFLLGLGAGL</sequence>
<name>A0A1G7XHD8_9MICO</name>
<dbReference type="OrthoDB" id="4774950at2"/>